<protein>
    <submittedName>
        <fullName evidence="2">RimJ/RimL family protein N-acetyltransferase</fullName>
    </submittedName>
</protein>
<name>A0A3N2AVB9_9MICO</name>
<keyword evidence="2" id="KW-0808">Transferase</keyword>
<comment type="caution">
    <text evidence="2">The sequence shown here is derived from an EMBL/GenBank/DDBJ whole genome shotgun (WGS) entry which is preliminary data.</text>
</comment>
<dbReference type="OrthoDB" id="3466127at2"/>
<dbReference type="Proteomes" id="UP000275456">
    <property type="component" value="Unassembled WGS sequence"/>
</dbReference>
<gene>
    <name evidence="2" type="ORF">EDD26_2326</name>
</gene>
<feature type="domain" description="N-acetyltransferase" evidence="1">
    <location>
        <begin position="38"/>
        <end position="189"/>
    </location>
</feature>
<evidence type="ECO:0000313" key="2">
    <source>
        <dbReference type="EMBL" id="ROR66930.1"/>
    </source>
</evidence>
<dbReference type="InterPro" id="IPR016181">
    <property type="entry name" value="Acyl_CoA_acyltransferase"/>
</dbReference>
<organism evidence="2 3">
    <name type="scientific">Agrococcus jenensis</name>
    <dbReference type="NCBI Taxonomy" id="46353"/>
    <lineage>
        <taxon>Bacteria</taxon>
        <taxon>Bacillati</taxon>
        <taxon>Actinomycetota</taxon>
        <taxon>Actinomycetes</taxon>
        <taxon>Micrococcales</taxon>
        <taxon>Microbacteriaceae</taxon>
        <taxon>Agrococcus</taxon>
    </lineage>
</organism>
<accession>A0A3N2AVB9</accession>
<dbReference type="AlphaFoldDB" id="A0A3N2AVB9"/>
<dbReference type="EMBL" id="RKHJ01000001">
    <property type="protein sequence ID" value="ROR66930.1"/>
    <property type="molecule type" value="Genomic_DNA"/>
</dbReference>
<sequence>MLSYPPLNVRVTTPRIQLAGATDELLAELQQVVHDGKATADPAPYDDPMSLYEADPDVRVRKWLQAIWRGRGSVTPDFWRLQFVVVVDGRPVGMQDLIGDRFSTYGTAVSFSWLSSDERRRGIGVEMRQAILHLAFDGFGASEATTEAFLDNAGSDGVSRSVGYEPNGLVWASRRGEPGLMQRWRLTREAWLERRRDDIDLRGVEDCKATLGLTAMNT</sequence>
<dbReference type="GO" id="GO:0016747">
    <property type="term" value="F:acyltransferase activity, transferring groups other than amino-acyl groups"/>
    <property type="evidence" value="ECO:0007669"/>
    <property type="project" value="InterPro"/>
</dbReference>
<evidence type="ECO:0000259" key="1">
    <source>
        <dbReference type="PROSITE" id="PS51186"/>
    </source>
</evidence>
<dbReference type="PROSITE" id="PS51186">
    <property type="entry name" value="GNAT"/>
    <property type="match status" value="1"/>
</dbReference>
<dbReference type="RefSeq" id="WP_123697863.1">
    <property type="nucleotide sequence ID" value="NZ_RKHJ01000001.1"/>
</dbReference>
<proteinExistence type="predicted"/>
<evidence type="ECO:0000313" key="3">
    <source>
        <dbReference type="Proteomes" id="UP000275456"/>
    </source>
</evidence>
<dbReference type="Pfam" id="PF13302">
    <property type="entry name" value="Acetyltransf_3"/>
    <property type="match status" value="1"/>
</dbReference>
<dbReference type="SUPFAM" id="SSF55729">
    <property type="entry name" value="Acyl-CoA N-acyltransferases (Nat)"/>
    <property type="match status" value="1"/>
</dbReference>
<reference evidence="2 3" key="1">
    <citation type="submission" date="2018-11" db="EMBL/GenBank/DDBJ databases">
        <title>Sequencing the genomes of 1000 actinobacteria strains.</title>
        <authorList>
            <person name="Klenk H.-P."/>
        </authorList>
    </citation>
    <scope>NUCLEOTIDE SEQUENCE [LARGE SCALE GENOMIC DNA]</scope>
    <source>
        <strain evidence="2 3">DSM 9580</strain>
    </source>
</reference>
<keyword evidence="3" id="KW-1185">Reference proteome</keyword>
<dbReference type="Gene3D" id="3.40.630.30">
    <property type="match status" value="1"/>
</dbReference>
<dbReference type="InterPro" id="IPR000182">
    <property type="entry name" value="GNAT_dom"/>
</dbReference>